<feature type="region of interest" description="Disordered" evidence="13">
    <location>
        <begin position="76"/>
        <end position="104"/>
    </location>
</feature>
<keyword evidence="6" id="KW-0238">DNA-binding</keyword>
<dbReference type="InterPro" id="IPR001628">
    <property type="entry name" value="Znf_hrmn_rcpt"/>
</dbReference>
<dbReference type="GO" id="GO:0000978">
    <property type="term" value="F:RNA polymerase II cis-regulatory region sequence-specific DNA binding"/>
    <property type="evidence" value="ECO:0007669"/>
    <property type="project" value="TreeGrafter"/>
</dbReference>
<dbReference type="GO" id="GO:0008270">
    <property type="term" value="F:zinc ion binding"/>
    <property type="evidence" value="ECO:0007669"/>
    <property type="project" value="UniProtKB-KW"/>
</dbReference>
<keyword evidence="7" id="KW-0804">Transcription</keyword>
<proteinExistence type="predicted"/>
<evidence type="ECO:0000313" key="15">
    <source>
        <dbReference type="EMBL" id="KAF0311719.1"/>
    </source>
</evidence>
<feature type="compositionally biased region" description="Basic and acidic residues" evidence="13">
    <location>
        <begin position="25"/>
        <end position="37"/>
    </location>
</feature>
<dbReference type="SUPFAM" id="SSF57716">
    <property type="entry name" value="Glucocorticoid receptor-like (DNA-binding domain)"/>
    <property type="match status" value="1"/>
</dbReference>
<reference evidence="15 16" key="1">
    <citation type="submission" date="2019-07" db="EMBL/GenBank/DDBJ databases">
        <title>Draft genome assembly of a fouling barnacle, Amphibalanus amphitrite (Darwin, 1854): The first reference genome for Thecostraca.</title>
        <authorList>
            <person name="Kim W."/>
        </authorList>
    </citation>
    <scope>NUCLEOTIDE SEQUENCE [LARGE SCALE GENOMIC DNA]</scope>
    <source>
        <strain evidence="15">SNU_AA5</strain>
        <tissue evidence="15">Soma without cirri and trophi</tissue>
    </source>
</reference>
<dbReference type="PANTHER" id="PTHR45805:SF2">
    <property type="entry name" value="NUCLEAR HORMONE RECEPTOR HR3-RELATED"/>
    <property type="match status" value="1"/>
</dbReference>
<feature type="compositionally biased region" description="Low complexity" evidence="13">
    <location>
        <begin position="39"/>
        <end position="49"/>
    </location>
</feature>
<evidence type="ECO:0000256" key="2">
    <source>
        <dbReference type="ARBA" id="ARBA00022723"/>
    </source>
</evidence>
<feature type="region of interest" description="Disordered" evidence="13">
    <location>
        <begin position="25"/>
        <end position="62"/>
    </location>
</feature>
<dbReference type="PROSITE" id="PS00031">
    <property type="entry name" value="NUCLEAR_REC_DBD_1"/>
    <property type="match status" value="1"/>
</dbReference>
<evidence type="ECO:0000256" key="3">
    <source>
        <dbReference type="ARBA" id="ARBA00022771"/>
    </source>
</evidence>
<gene>
    <name evidence="15" type="primary">Hr3_3</name>
    <name evidence="15" type="ORF">FJT64_017562</name>
</gene>
<comment type="subcellular location">
    <subcellularLocation>
        <location evidence="1">Nucleus</location>
    </subcellularLocation>
</comment>
<evidence type="ECO:0000256" key="7">
    <source>
        <dbReference type="ARBA" id="ARBA00023163"/>
    </source>
</evidence>
<comment type="caution">
    <text evidence="15">The sequence shown here is derived from an EMBL/GenBank/DDBJ whole genome shotgun (WGS) entry which is preliminary data.</text>
</comment>
<keyword evidence="9" id="KW-0539">Nucleus</keyword>
<evidence type="ECO:0000256" key="13">
    <source>
        <dbReference type="SAM" id="MobiDB-lite"/>
    </source>
</evidence>
<evidence type="ECO:0000256" key="8">
    <source>
        <dbReference type="ARBA" id="ARBA00023170"/>
    </source>
</evidence>
<dbReference type="PRINTS" id="PR00047">
    <property type="entry name" value="STROIDFINGER"/>
</dbReference>
<evidence type="ECO:0000313" key="16">
    <source>
        <dbReference type="Proteomes" id="UP000440578"/>
    </source>
</evidence>
<dbReference type="OrthoDB" id="5771769at2759"/>
<dbReference type="SMART" id="SM00399">
    <property type="entry name" value="ZnF_C4"/>
    <property type="match status" value="1"/>
</dbReference>
<keyword evidence="5" id="KW-0805">Transcription regulation</keyword>
<keyword evidence="16" id="KW-1185">Reference proteome</keyword>
<evidence type="ECO:0000256" key="4">
    <source>
        <dbReference type="ARBA" id="ARBA00022833"/>
    </source>
</evidence>
<dbReference type="GO" id="GO:0005634">
    <property type="term" value="C:nucleus"/>
    <property type="evidence" value="ECO:0007669"/>
    <property type="project" value="UniProtKB-SubCell"/>
</dbReference>
<evidence type="ECO:0000256" key="6">
    <source>
        <dbReference type="ARBA" id="ARBA00023125"/>
    </source>
</evidence>
<keyword evidence="3" id="KW-0863">Zinc-finger</keyword>
<dbReference type="PANTHER" id="PTHR45805">
    <property type="entry name" value="NUCLEAR HORMONE RECEPTOR HR3-RELATED"/>
    <property type="match status" value="1"/>
</dbReference>
<evidence type="ECO:0000256" key="10">
    <source>
        <dbReference type="ARBA" id="ARBA00055215"/>
    </source>
</evidence>
<dbReference type="GO" id="GO:0004879">
    <property type="term" value="F:nuclear receptor activity"/>
    <property type="evidence" value="ECO:0007669"/>
    <property type="project" value="TreeGrafter"/>
</dbReference>
<evidence type="ECO:0000256" key="9">
    <source>
        <dbReference type="ARBA" id="ARBA00023242"/>
    </source>
</evidence>
<keyword evidence="2" id="KW-0479">Metal-binding</keyword>
<evidence type="ECO:0000256" key="12">
    <source>
        <dbReference type="ARBA" id="ARBA00077334"/>
    </source>
</evidence>
<accession>A0A6A4X2M0</accession>
<comment type="function">
    <text evidence="10">Putative receptor whose ligand is not yet known.</text>
</comment>
<protein>
    <recommendedName>
        <fullName evidence="11">Probable nuclear hormone receptor HR3</fullName>
    </recommendedName>
    <alternativeName>
        <fullName evidence="12">Nuclear receptor subfamily 1 group F member 4</fullName>
    </alternativeName>
</protein>
<evidence type="ECO:0000256" key="5">
    <source>
        <dbReference type="ARBA" id="ARBA00023015"/>
    </source>
</evidence>
<dbReference type="AlphaFoldDB" id="A0A6A4X2M0"/>
<name>A0A6A4X2M0_AMPAM</name>
<evidence type="ECO:0000256" key="11">
    <source>
        <dbReference type="ARBA" id="ARBA00072676"/>
    </source>
</evidence>
<keyword evidence="4" id="KW-0862">Zinc</keyword>
<feature type="domain" description="Nuclear receptor" evidence="14">
    <location>
        <begin position="116"/>
        <end position="191"/>
    </location>
</feature>
<evidence type="ECO:0000259" key="14">
    <source>
        <dbReference type="PROSITE" id="PS51030"/>
    </source>
</evidence>
<feature type="compositionally biased region" description="Pro residues" evidence="13">
    <location>
        <begin position="50"/>
        <end position="62"/>
    </location>
</feature>
<dbReference type="InterPro" id="IPR013088">
    <property type="entry name" value="Znf_NHR/GATA"/>
</dbReference>
<dbReference type="Gene3D" id="3.30.50.10">
    <property type="entry name" value="Erythroid Transcription Factor GATA-1, subunit A"/>
    <property type="match status" value="1"/>
</dbReference>
<sequence>MQDEMDELLLELGLAAQQVALLKDGERDLAQPERLSAESDAPVVTSSAPSPAPPTPAPAPMPALVPVPAPMPMVRPDVRVSPASSSLTSGSPRPTKIKKEKSSTVRVQYNRAQIEIIPCKVCGDKSSGVHYGVITCEGCKGFFRRSQSSPGNYQCPRQKNCVVDRTNRNRCQYCRLQKCLALGMSRDDPEPGRCAEYAPG</sequence>
<dbReference type="EMBL" id="VIIS01000220">
    <property type="protein sequence ID" value="KAF0311719.1"/>
    <property type="molecule type" value="Genomic_DNA"/>
</dbReference>
<evidence type="ECO:0000256" key="1">
    <source>
        <dbReference type="ARBA" id="ARBA00004123"/>
    </source>
</evidence>
<dbReference type="Proteomes" id="UP000440578">
    <property type="component" value="Unassembled WGS sequence"/>
</dbReference>
<dbReference type="PROSITE" id="PS51030">
    <property type="entry name" value="NUCLEAR_REC_DBD_2"/>
    <property type="match status" value="1"/>
</dbReference>
<organism evidence="15 16">
    <name type="scientific">Amphibalanus amphitrite</name>
    <name type="common">Striped barnacle</name>
    <name type="synonym">Balanus amphitrite</name>
    <dbReference type="NCBI Taxonomy" id="1232801"/>
    <lineage>
        <taxon>Eukaryota</taxon>
        <taxon>Metazoa</taxon>
        <taxon>Ecdysozoa</taxon>
        <taxon>Arthropoda</taxon>
        <taxon>Crustacea</taxon>
        <taxon>Multicrustacea</taxon>
        <taxon>Cirripedia</taxon>
        <taxon>Thoracica</taxon>
        <taxon>Thoracicalcarea</taxon>
        <taxon>Balanomorpha</taxon>
        <taxon>Balanoidea</taxon>
        <taxon>Balanidae</taxon>
        <taxon>Amphibalaninae</taxon>
        <taxon>Amphibalanus</taxon>
    </lineage>
</organism>
<dbReference type="Pfam" id="PF00105">
    <property type="entry name" value="zf-C4"/>
    <property type="match status" value="1"/>
</dbReference>
<feature type="compositionally biased region" description="Low complexity" evidence="13">
    <location>
        <begin position="76"/>
        <end position="94"/>
    </location>
</feature>
<keyword evidence="8 15" id="KW-0675">Receptor</keyword>
<dbReference type="FunFam" id="3.30.50.10:FF:000003">
    <property type="entry name" value="Nuclear orphan receptor ROR-beta"/>
    <property type="match status" value="1"/>
</dbReference>